<gene>
    <name evidence="3" type="ORF">H8E41_10985</name>
</gene>
<name>A0A8J6NFG3_9BACT</name>
<evidence type="ECO:0000256" key="1">
    <source>
        <dbReference type="SAM" id="Coils"/>
    </source>
</evidence>
<dbReference type="EMBL" id="JACNJZ010000158">
    <property type="protein sequence ID" value="MBC8318420.1"/>
    <property type="molecule type" value="Genomic_DNA"/>
</dbReference>
<keyword evidence="2" id="KW-0472">Membrane</keyword>
<feature type="transmembrane region" description="Helical" evidence="2">
    <location>
        <begin position="6"/>
        <end position="26"/>
    </location>
</feature>
<evidence type="ECO:0000256" key="2">
    <source>
        <dbReference type="SAM" id="Phobius"/>
    </source>
</evidence>
<feature type="coiled-coil region" evidence="1">
    <location>
        <begin position="28"/>
        <end position="55"/>
    </location>
</feature>
<keyword evidence="1" id="KW-0175">Coiled coil</keyword>
<protein>
    <submittedName>
        <fullName evidence="3">Uncharacterized protein</fullName>
    </submittedName>
</protein>
<proteinExistence type="predicted"/>
<keyword evidence="2" id="KW-1133">Transmembrane helix</keyword>
<reference evidence="3 4" key="1">
    <citation type="submission" date="2020-08" db="EMBL/GenBank/DDBJ databases">
        <title>Bridging the membrane lipid divide: bacteria of the FCB group superphylum have the potential to synthesize archaeal ether lipids.</title>
        <authorList>
            <person name="Villanueva L."/>
            <person name="Von Meijenfeldt F.A.B."/>
            <person name="Westbye A.B."/>
            <person name="Yadav S."/>
            <person name="Hopmans E.C."/>
            <person name="Dutilh B.E."/>
            <person name="Sinninghe Damste J.S."/>
        </authorList>
    </citation>
    <scope>NUCLEOTIDE SEQUENCE [LARGE SCALE GENOMIC DNA]</scope>
    <source>
        <strain evidence="3">NIOZ-UU47</strain>
    </source>
</reference>
<dbReference type="Proteomes" id="UP000614424">
    <property type="component" value="Unassembled WGS sequence"/>
</dbReference>
<comment type="caution">
    <text evidence="3">The sequence shown here is derived from an EMBL/GenBank/DDBJ whole genome shotgun (WGS) entry which is preliminary data.</text>
</comment>
<organism evidence="3 4">
    <name type="scientific">Candidatus Desulfobia pelagia</name>
    <dbReference type="NCBI Taxonomy" id="2841692"/>
    <lineage>
        <taxon>Bacteria</taxon>
        <taxon>Pseudomonadati</taxon>
        <taxon>Thermodesulfobacteriota</taxon>
        <taxon>Desulfobulbia</taxon>
        <taxon>Desulfobulbales</taxon>
        <taxon>Desulfobulbaceae</taxon>
        <taxon>Candidatus Desulfobia</taxon>
    </lineage>
</organism>
<accession>A0A8J6NFG3</accession>
<keyword evidence="2" id="KW-0812">Transmembrane</keyword>
<evidence type="ECO:0000313" key="3">
    <source>
        <dbReference type="EMBL" id="MBC8318420.1"/>
    </source>
</evidence>
<dbReference type="AlphaFoldDB" id="A0A8J6NFG3"/>
<evidence type="ECO:0000313" key="4">
    <source>
        <dbReference type="Proteomes" id="UP000614424"/>
    </source>
</evidence>
<sequence>METIGSLLKIGNIILFLIVFMALVLIPMRRQRKEIRQLREQTEMLLRAIERLEFEQDVYNPANQQDLAEKSNLVTVNHEHIQ</sequence>